<dbReference type="SUPFAM" id="SSF55874">
    <property type="entry name" value="ATPase domain of HSP90 chaperone/DNA topoisomerase II/histidine kinase"/>
    <property type="match status" value="1"/>
</dbReference>
<dbReference type="CDD" id="cd16936">
    <property type="entry name" value="HATPase_RsbW-like"/>
    <property type="match status" value="1"/>
</dbReference>
<dbReference type="AlphaFoldDB" id="A0AAE3NY58"/>
<dbReference type="GO" id="GO:0005524">
    <property type="term" value="F:ATP binding"/>
    <property type="evidence" value="ECO:0007669"/>
    <property type="project" value="UniProtKB-KW"/>
</dbReference>
<keyword evidence="1" id="KW-0418">Kinase</keyword>
<accession>A0AAE3NY58</accession>
<dbReference type="RefSeq" id="WP_321534509.1">
    <property type="nucleotide sequence ID" value="NZ_JARGDL010000001.1"/>
</dbReference>
<dbReference type="GO" id="GO:0004674">
    <property type="term" value="F:protein serine/threonine kinase activity"/>
    <property type="evidence" value="ECO:0007669"/>
    <property type="project" value="UniProtKB-KW"/>
</dbReference>
<dbReference type="InterPro" id="IPR036890">
    <property type="entry name" value="HATPase_C_sf"/>
</dbReference>
<dbReference type="Gene3D" id="3.30.565.10">
    <property type="entry name" value="Histidine kinase-like ATPase, C-terminal domain"/>
    <property type="match status" value="1"/>
</dbReference>
<dbReference type="InterPro" id="IPR050267">
    <property type="entry name" value="Anti-sigma-factor_SerPK"/>
</dbReference>
<evidence type="ECO:0000256" key="1">
    <source>
        <dbReference type="ARBA" id="ARBA00022527"/>
    </source>
</evidence>
<dbReference type="PANTHER" id="PTHR35526:SF3">
    <property type="entry name" value="ANTI-SIGMA-F FACTOR RSBW"/>
    <property type="match status" value="1"/>
</dbReference>
<keyword evidence="3" id="KW-0547">Nucleotide-binding</keyword>
<comment type="caution">
    <text evidence="3">The sequence shown here is derived from an EMBL/GenBank/DDBJ whole genome shotgun (WGS) entry which is preliminary data.</text>
</comment>
<organism evidence="3 4">
    <name type="scientific">Stygiobacter electus</name>
    <dbReference type="NCBI Taxonomy" id="3032292"/>
    <lineage>
        <taxon>Bacteria</taxon>
        <taxon>Pseudomonadati</taxon>
        <taxon>Ignavibacteriota</taxon>
        <taxon>Ignavibacteria</taxon>
        <taxon>Ignavibacteriales</taxon>
        <taxon>Melioribacteraceae</taxon>
        <taxon>Stygiobacter</taxon>
    </lineage>
</organism>
<feature type="domain" description="Histidine kinase/HSP90-like ATPase" evidence="2">
    <location>
        <begin position="8"/>
        <end position="134"/>
    </location>
</feature>
<keyword evidence="4" id="KW-1185">Reference proteome</keyword>
<evidence type="ECO:0000313" key="4">
    <source>
        <dbReference type="Proteomes" id="UP001221302"/>
    </source>
</evidence>
<proteinExistence type="predicted"/>
<dbReference type="EMBL" id="JARGDL010000001">
    <property type="protein sequence ID" value="MDF1610744.1"/>
    <property type="molecule type" value="Genomic_DNA"/>
</dbReference>
<sequence length="137" mass="15762">MKEQLSIKSRTEKLSEVREFTERFARHVGFSDDIINKIILAVDEACTNIIKHAYKNSPDGDILISFTFEKNKLSISILDNGNHFEPYKIPEPDIKEFYKQKKSGGLGMYLMKKLMDEVIYSTSSGNFNQVTLVKYLS</sequence>
<dbReference type="Pfam" id="PF13581">
    <property type="entry name" value="HATPase_c_2"/>
    <property type="match status" value="1"/>
</dbReference>
<dbReference type="Proteomes" id="UP001221302">
    <property type="component" value="Unassembled WGS sequence"/>
</dbReference>
<keyword evidence="1" id="KW-0808">Transferase</keyword>
<protein>
    <submittedName>
        <fullName evidence="3">ATP-binding protein</fullName>
    </submittedName>
</protein>
<evidence type="ECO:0000313" key="3">
    <source>
        <dbReference type="EMBL" id="MDF1610744.1"/>
    </source>
</evidence>
<evidence type="ECO:0000259" key="2">
    <source>
        <dbReference type="Pfam" id="PF13581"/>
    </source>
</evidence>
<name>A0AAE3NY58_9BACT</name>
<dbReference type="PANTHER" id="PTHR35526">
    <property type="entry name" value="ANTI-SIGMA-F FACTOR RSBW-RELATED"/>
    <property type="match status" value="1"/>
</dbReference>
<gene>
    <name evidence="3" type="ORF">P0M35_01155</name>
</gene>
<keyword evidence="3" id="KW-0067">ATP-binding</keyword>
<reference evidence="3" key="1">
    <citation type="submission" date="2023-03" db="EMBL/GenBank/DDBJ databases">
        <title>Stygiobacter electus gen. nov., sp. nov., facultatively anaerobic thermotolerant bacterium of the class Ignavibacteria from a well of Yessentuki mineral water deposit.</title>
        <authorList>
            <person name="Podosokorskaya O.A."/>
            <person name="Elcheninov A.G."/>
            <person name="Petrova N.F."/>
            <person name="Zavarzina D.G."/>
            <person name="Kublanov I.V."/>
            <person name="Merkel A.Y."/>
        </authorList>
    </citation>
    <scope>NUCLEOTIDE SEQUENCE</scope>
    <source>
        <strain evidence="3">09-Me</strain>
    </source>
</reference>
<dbReference type="InterPro" id="IPR003594">
    <property type="entry name" value="HATPase_dom"/>
</dbReference>
<keyword evidence="1" id="KW-0723">Serine/threonine-protein kinase</keyword>